<feature type="transmembrane region" description="Helical" evidence="15">
    <location>
        <begin position="238"/>
        <end position="258"/>
    </location>
</feature>
<evidence type="ECO:0000256" key="1">
    <source>
        <dbReference type="ARBA" id="ARBA00004309"/>
    </source>
</evidence>
<dbReference type="PROSITE" id="PS50262">
    <property type="entry name" value="G_PROTEIN_RECEP_F1_2"/>
    <property type="match status" value="1"/>
</dbReference>
<feature type="transmembrane region" description="Helical" evidence="15">
    <location>
        <begin position="278"/>
        <end position="298"/>
    </location>
</feature>
<evidence type="ECO:0000256" key="7">
    <source>
        <dbReference type="ARBA" id="ARBA00023040"/>
    </source>
</evidence>
<feature type="transmembrane region" description="Helical" evidence="15">
    <location>
        <begin position="310"/>
        <end position="332"/>
    </location>
</feature>
<dbReference type="EMBL" id="UYJE01006276">
    <property type="protein sequence ID" value="VDI44522.1"/>
    <property type="molecule type" value="Genomic_DNA"/>
</dbReference>
<reference evidence="18" key="1">
    <citation type="submission" date="2018-11" db="EMBL/GenBank/DDBJ databases">
        <authorList>
            <person name="Alioto T."/>
            <person name="Alioto T."/>
        </authorList>
    </citation>
    <scope>NUCLEOTIDE SEQUENCE</scope>
</reference>
<evidence type="ECO:0000256" key="2">
    <source>
        <dbReference type="ARBA" id="ARBA00004651"/>
    </source>
</evidence>
<feature type="domain" description="G-protein coupled receptors family 1 profile" evidence="17">
    <location>
        <begin position="60"/>
        <end position="330"/>
    </location>
</feature>
<keyword evidence="19" id="KW-1185">Reference proteome</keyword>
<feature type="transmembrane region" description="Helical" evidence="15">
    <location>
        <begin position="44"/>
        <end position="69"/>
    </location>
</feature>
<keyword evidence="11" id="KW-0675">Receptor</keyword>
<keyword evidence="9 15" id="KW-0472">Membrane</keyword>
<dbReference type="GO" id="GO:0004930">
    <property type="term" value="F:G protein-coupled receptor activity"/>
    <property type="evidence" value="ECO:0007669"/>
    <property type="project" value="UniProtKB-KW"/>
</dbReference>
<feature type="transmembrane region" description="Helical" evidence="15">
    <location>
        <begin position="205"/>
        <end position="226"/>
    </location>
</feature>
<evidence type="ECO:0000256" key="3">
    <source>
        <dbReference type="ARBA" id="ARBA00022473"/>
    </source>
</evidence>
<dbReference type="OrthoDB" id="6159456at2759"/>
<dbReference type="Pfam" id="PF00001">
    <property type="entry name" value="7tm_1"/>
    <property type="match status" value="1"/>
</dbReference>
<name>A0A8B6F6U8_MYTGA</name>
<proteinExistence type="predicted"/>
<keyword evidence="7" id="KW-0297">G-protein coupled receptor</keyword>
<organism evidence="18 19">
    <name type="scientific">Mytilus galloprovincialis</name>
    <name type="common">Mediterranean mussel</name>
    <dbReference type="NCBI Taxonomy" id="29158"/>
    <lineage>
        <taxon>Eukaryota</taxon>
        <taxon>Metazoa</taxon>
        <taxon>Spiralia</taxon>
        <taxon>Lophotrochozoa</taxon>
        <taxon>Mollusca</taxon>
        <taxon>Bivalvia</taxon>
        <taxon>Autobranchia</taxon>
        <taxon>Pteriomorphia</taxon>
        <taxon>Mytilida</taxon>
        <taxon>Mytiloidea</taxon>
        <taxon>Mytilidae</taxon>
        <taxon>Mytilinae</taxon>
        <taxon>Mytilus</taxon>
    </lineage>
</organism>
<dbReference type="InterPro" id="IPR017452">
    <property type="entry name" value="GPCR_Rhodpsn_7TM"/>
</dbReference>
<dbReference type="PROSITE" id="PS50156">
    <property type="entry name" value="SSD"/>
    <property type="match status" value="1"/>
</dbReference>
<keyword evidence="6 15" id="KW-1133">Transmembrane helix</keyword>
<keyword evidence="10" id="KW-1015">Disulfide bond</keyword>
<evidence type="ECO:0000259" key="16">
    <source>
        <dbReference type="PROSITE" id="PS50156"/>
    </source>
</evidence>
<evidence type="ECO:0000256" key="10">
    <source>
        <dbReference type="ARBA" id="ARBA00023157"/>
    </source>
</evidence>
<feature type="transmembrane region" description="Helical" evidence="15">
    <location>
        <begin position="118"/>
        <end position="139"/>
    </location>
</feature>
<feature type="transmembrane region" description="Helical" evidence="15">
    <location>
        <begin position="81"/>
        <end position="106"/>
    </location>
</feature>
<feature type="transmembrane region" description="Helical" evidence="15">
    <location>
        <begin position="160"/>
        <end position="180"/>
    </location>
</feature>
<keyword evidence="3" id="KW-0217">Developmental protein</keyword>
<dbReference type="Proteomes" id="UP000596742">
    <property type="component" value="Unassembled WGS sequence"/>
</dbReference>
<evidence type="ECO:0000313" key="19">
    <source>
        <dbReference type="Proteomes" id="UP000596742"/>
    </source>
</evidence>
<evidence type="ECO:0008006" key="20">
    <source>
        <dbReference type="Google" id="ProtNLM"/>
    </source>
</evidence>
<evidence type="ECO:0000256" key="4">
    <source>
        <dbReference type="ARBA" id="ARBA00022475"/>
    </source>
</evidence>
<keyword evidence="12" id="KW-0325">Glycoprotein</keyword>
<keyword evidence="14" id="KW-0966">Cell projection</keyword>
<dbReference type="PANTHER" id="PTHR22752:SF10">
    <property type="entry name" value="G-PROTEIN COUPLED RECEPTOR 161"/>
    <property type="match status" value="1"/>
</dbReference>
<evidence type="ECO:0000256" key="12">
    <source>
        <dbReference type="ARBA" id="ARBA00023180"/>
    </source>
</evidence>
<comment type="caution">
    <text evidence="18">The sequence shown here is derived from an EMBL/GenBank/DDBJ whole genome shotgun (WGS) entry which is preliminary data.</text>
</comment>
<keyword evidence="4" id="KW-1003">Cell membrane</keyword>
<dbReference type="PANTHER" id="PTHR22752">
    <property type="entry name" value="G PROTEIN-COUPLED RECEPTOR"/>
    <property type="match status" value="1"/>
</dbReference>
<dbReference type="AlphaFoldDB" id="A0A8B6F6U8"/>
<evidence type="ECO:0000256" key="11">
    <source>
        <dbReference type="ARBA" id="ARBA00023170"/>
    </source>
</evidence>
<evidence type="ECO:0000256" key="5">
    <source>
        <dbReference type="ARBA" id="ARBA00022692"/>
    </source>
</evidence>
<dbReference type="Gene3D" id="1.20.1070.10">
    <property type="entry name" value="Rhodopsin 7-helix transmembrane proteins"/>
    <property type="match status" value="1"/>
</dbReference>
<accession>A0A8B6F6U8</accession>
<dbReference type="GO" id="GO:0060170">
    <property type="term" value="C:ciliary membrane"/>
    <property type="evidence" value="ECO:0007669"/>
    <property type="project" value="UniProtKB-SubCell"/>
</dbReference>
<comment type="subcellular location">
    <subcellularLocation>
        <location evidence="2">Cell membrane</location>
        <topology evidence="2">Multi-pass membrane protein</topology>
    </subcellularLocation>
    <subcellularLocation>
        <location evidence="1">Cell projection</location>
        <location evidence="1">Cilium membrane</location>
    </subcellularLocation>
</comment>
<dbReference type="PRINTS" id="PR00237">
    <property type="entry name" value="GPCRRHODOPSN"/>
</dbReference>
<keyword evidence="5 15" id="KW-0812">Transmembrane</keyword>
<evidence type="ECO:0000256" key="14">
    <source>
        <dbReference type="ARBA" id="ARBA00023273"/>
    </source>
</evidence>
<evidence type="ECO:0000256" key="8">
    <source>
        <dbReference type="ARBA" id="ARBA00023069"/>
    </source>
</evidence>
<dbReference type="InterPro" id="IPR000731">
    <property type="entry name" value="SSD"/>
</dbReference>
<keyword evidence="8" id="KW-0969">Cilium</keyword>
<evidence type="ECO:0000256" key="6">
    <source>
        <dbReference type="ARBA" id="ARBA00022989"/>
    </source>
</evidence>
<keyword evidence="13" id="KW-0807">Transducer</keyword>
<evidence type="ECO:0000256" key="15">
    <source>
        <dbReference type="SAM" id="Phobius"/>
    </source>
</evidence>
<gene>
    <name evidence="18" type="ORF">MGAL_10B012250</name>
</gene>
<protein>
    <recommendedName>
        <fullName evidence="20">G-protein coupled receptors family 1 profile domain-containing protein</fullName>
    </recommendedName>
</protein>
<dbReference type="InterPro" id="IPR000276">
    <property type="entry name" value="GPCR_Rhodpsn"/>
</dbReference>
<evidence type="ECO:0000256" key="9">
    <source>
        <dbReference type="ARBA" id="ARBA00023136"/>
    </source>
</evidence>
<dbReference type="CDD" id="cd00637">
    <property type="entry name" value="7tm_classA_rhodopsin-like"/>
    <property type="match status" value="1"/>
</dbReference>
<dbReference type="SUPFAM" id="SSF81321">
    <property type="entry name" value="Family A G protein-coupled receptor-like"/>
    <property type="match status" value="1"/>
</dbReference>
<evidence type="ECO:0000313" key="18">
    <source>
        <dbReference type="EMBL" id="VDI44522.1"/>
    </source>
</evidence>
<evidence type="ECO:0000259" key="17">
    <source>
        <dbReference type="PROSITE" id="PS50262"/>
    </source>
</evidence>
<feature type="domain" description="SSD" evidence="16">
    <location>
        <begin position="217"/>
        <end position="326"/>
    </location>
</feature>
<sequence>MFFNQTYLNVFNSTTYFGEDVIRNISTTKSTSEFLSWPPQNRNIVHGIILLTISVVGCTFNSFMIISIAPNQRLRSVRNILLLHLAGVGLLMSMFPTLFIGVISLYGYWIGGEVTCKMLGVFITTFTSVSIWTIAALSWDKYQTIASPLHHSLSATIRKMTFLFSLFWIFAILLSVPPVFFNNRHINHHSIDSCYGDYFKSIGSWYVTTVFCGIYFLPFLVLLYSYTHIFIIARTQSSRIAATMIRMTCVVQAPIAFAGPSNNGISPSIKGTKAMMTILQLVGTFTFTYFPYAIVIVIRSYCTYTCINSVLSLVVITLNQAAPVTNGAVYGLRNKILRNSFSRYIRREFRHMCYKDKRRGSIRSRTSSFRMSFRKTIQNGSHESFRRTQSLKVTQLSPSRPSMLNLVQKQSLRKTQSFSFANGHTLSCHEENMLNVPEENCEESDAIDHIISIPETKEPNRHADTILDKEGEANKFG</sequence>
<evidence type="ECO:0000256" key="13">
    <source>
        <dbReference type="ARBA" id="ARBA00023224"/>
    </source>
</evidence>